<dbReference type="EMBL" id="BMYZ01000001">
    <property type="protein sequence ID" value="GGY74349.1"/>
    <property type="molecule type" value="Genomic_DNA"/>
</dbReference>
<dbReference type="Proteomes" id="UP000619761">
    <property type="component" value="Unassembled WGS sequence"/>
</dbReference>
<evidence type="ECO:0000313" key="2">
    <source>
        <dbReference type="Proteomes" id="UP000619761"/>
    </source>
</evidence>
<comment type="caution">
    <text evidence="1">The sequence shown here is derived from an EMBL/GenBank/DDBJ whole genome shotgun (WGS) entry which is preliminary data.</text>
</comment>
<proteinExistence type="predicted"/>
<protein>
    <submittedName>
        <fullName evidence="1">Uncharacterized protein</fullName>
    </submittedName>
</protein>
<gene>
    <name evidence="1" type="ORF">GCM10011613_19680</name>
</gene>
<accession>A0ABQ3B2F3</accession>
<evidence type="ECO:0000313" key="1">
    <source>
        <dbReference type="EMBL" id="GGY74349.1"/>
    </source>
</evidence>
<reference evidence="2" key="1">
    <citation type="journal article" date="2019" name="Int. J. Syst. Evol. Microbiol.">
        <title>The Global Catalogue of Microorganisms (GCM) 10K type strain sequencing project: providing services to taxonomists for standard genome sequencing and annotation.</title>
        <authorList>
            <consortium name="The Broad Institute Genomics Platform"/>
            <consortium name="The Broad Institute Genome Sequencing Center for Infectious Disease"/>
            <person name="Wu L."/>
            <person name="Ma J."/>
        </authorList>
    </citation>
    <scope>NUCLEOTIDE SEQUENCE [LARGE SCALE GENOMIC DNA]</scope>
    <source>
        <strain evidence="2">KCTC 32239</strain>
    </source>
</reference>
<name>A0ABQ3B2F3_9GAMM</name>
<sequence>MCVVLLQSPCKLKSQKTICTMNAQYKFLAQIVNVLGTKMHSLEILDLKNFVELDEKNSVIAA</sequence>
<keyword evidence="2" id="KW-1185">Reference proteome</keyword>
<organism evidence="1 2">
    <name type="scientific">Cellvibrio zantedeschiae</name>
    <dbReference type="NCBI Taxonomy" id="1237077"/>
    <lineage>
        <taxon>Bacteria</taxon>
        <taxon>Pseudomonadati</taxon>
        <taxon>Pseudomonadota</taxon>
        <taxon>Gammaproteobacteria</taxon>
        <taxon>Cellvibrionales</taxon>
        <taxon>Cellvibrionaceae</taxon>
        <taxon>Cellvibrio</taxon>
    </lineage>
</organism>